<proteinExistence type="predicted"/>
<dbReference type="Proteomes" id="UP000855471">
    <property type="component" value="Unassembled WGS sequence"/>
</dbReference>
<geneLocation type="plasmid" evidence="3">
    <name>prhbstw-00370_3</name>
</geneLocation>
<reference evidence="1" key="3">
    <citation type="submission" date="2020-09" db="EMBL/GenBank/DDBJ databases">
        <authorList>
            <consortium name="NCBI Pathogen Detection Project"/>
        </authorList>
    </citation>
    <scope>NUCLEOTIDE SEQUENCE</scope>
    <source>
        <strain evidence="1">O50</strain>
    </source>
</reference>
<organism evidence="1">
    <name type="scientific">Citrobacter freundii</name>
    <dbReference type="NCBI Taxonomy" id="546"/>
    <lineage>
        <taxon>Bacteria</taxon>
        <taxon>Pseudomonadati</taxon>
        <taxon>Pseudomonadota</taxon>
        <taxon>Gammaproteobacteria</taxon>
        <taxon>Enterobacterales</taxon>
        <taxon>Enterobacteriaceae</taxon>
        <taxon>Citrobacter</taxon>
        <taxon>Citrobacter freundii complex</taxon>
    </lineage>
</organism>
<protein>
    <submittedName>
        <fullName evidence="1">Uncharacterized protein</fullName>
    </submittedName>
</protein>
<dbReference type="AlphaFoldDB" id="A0A1J8JSU8"/>
<evidence type="ECO:0000313" key="3">
    <source>
        <dbReference type="Proteomes" id="UP000512222"/>
    </source>
</evidence>
<name>A0A1J8JSU8_CITFR</name>
<reference evidence="3" key="2">
    <citation type="submission" date="2020-06" db="EMBL/GenBank/DDBJ databases">
        <title>REHAB project genomes.</title>
        <authorList>
            <person name="Shaw L.P."/>
        </authorList>
    </citation>
    <scope>NUCLEOTIDE SEQUENCE [LARGE SCALE GENOMIC DNA]</scope>
    <source>
        <strain evidence="3">RHBSTW-00370</strain>
        <plasmid evidence="3">prhbstw-00370_3</plasmid>
    </source>
</reference>
<keyword evidence="2" id="KW-0614">Plasmid</keyword>
<dbReference type="Proteomes" id="UP000512222">
    <property type="component" value="Plasmid pRHBSTW-00370_3"/>
</dbReference>
<sequence length="72" mass="8473">MTFFLIIAFALIVVGRLLLRKSLNKLHNEYYRRADERGCAERYESFVRLYNSRDPRILEIAYLEAISCTKAA</sequence>
<geneLocation type="plasmid" evidence="2">
    <name>pRHBSTW-00370_3</name>
</geneLocation>
<dbReference type="EMBL" id="DACSXJ010000094">
    <property type="protein sequence ID" value="HAT3901003.1"/>
    <property type="molecule type" value="Genomic_DNA"/>
</dbReference>
<reference evidence="1" key="1">
    <citation type="journal article" date="2018" name="Genome Biol.">
        <title>SKESA: strategic k-mer extension for scrupulous assemblies.</title>
        <authorList>
            <person name="Souvorov A."/>
            <person name="Agarwala R."/>
            <person name="Lipman D.J."/>
        </authorList>
    </citation>
    <scope>NUCLEOTIDE SEQUENCE</scope>
    <source>
        <strain evidence="1">O50</strain>
    </source>
</reference>
<dbReference type="RefSeq" id="WP_071446651.1">
    <property type="nucleotide sequence ID" value="NZ_BPFK01000056.1"/>
</dbReference>
<reference evidence="2" key="4">
    <citation type="journal article" date="2021" name="Microb. Genom.">
        <title>A genomic epidemiological study shows that prevalence of antimicrobial resistance in Enterobacterales is associated with the livestock host, as well as antimicrobial usage.</title>
        <authorList>
            <person name="AbuOun M."/>
            <person name="Jones H."/>
            <person name="Stubberfield E."/>
            <person name="Gilson D."/>
            <person name="Shaw L.P."/>
            <person name="Hubbard A.T.M."/>
            <person name="Chau K.K."/>
            <person name="Sebra R."/>
            <person name="Peto T.E.A."/>
            <person name="Crook D.W."/>
            <person name="Read D.S."/>
            <person name="Gweon H.S."/>
            <person name="Walker A.S."/>
            <person name="Stoesser N."/>
            <person name="Smith R.P."/>
            <person name="Anjum M.F."/>
            <person name="On Behalf Of The Rehab Consortium."/>
        </authorList>
    </citation>
    <scope>NUCLEOTIDE SEQUENCE</scope>
    <source>
        <strain evidence="2">RHBSTW-00370</strain>
    </source>
</reference>
<evidence type="ECO:0000313" key="2">
    <source>
        <dbReference type="EMBL" id="QLV33596.1"/>
    </source>
</evidence>
<gene>
    <name evidence="2" type="ORF">HV178_26955</name>
    <name evidence="1" type="ORF">I9Y29_005524</name>
</gene>
<evidence type="ECO:0000313" key="1">
    <source>
        <dbReference type="EMBL" id="HAT3901003.1"/>
    </source>
</evidence>
<accession>A0A1J8JSU8</accession>
<dbReference type="EMBL" id="CP056575">
    <property type="protein sequence ID" value="QLV33596.1"/>
    <property type="molecule type" value="Genomic_DNA"/>
</dbReference>